<name>A0AAN8IMI2_TRICO</name>
<feature type="non-terminal residue" evidence="1">
    <location>
        <position position="132"/>
    </location>
</feature>
<protein>
    <submittedName>
        <fullName evidence="1">Uncharacterized protein</fullName>
    </submittedName>
</protein>
<gene>
    <name evidence="1" type="ORF">GCK32_017880</name>
</gene>
<reference evidence="1 2" key="1">
    <citation type="submission" date="2019-10" db="EMBL/GenBank/DDBJ databases">
        <title>Assembly and Annotation for the nematode Trichostrongylus colubriformis.</title>
        <authorList>
            <person name="Martin J."/>
        </authorList>
    </citation>
    <scope>NUCLEOTIDE SEQUENCE [LARGE SCALE GENOMIC DNA]</scope>
    <source>
        <strain evidence="1">G859</strain>
        <tissue evidence="1">Whole worm</tissue>
    </source>
</reference>
<evidence type="ECO:0000313" key="2">
    <source>
        <dbReference type="Proteomes" id="UP001331761"/>
    </source>
</evidence>
<sequence length="132" mass="15096">MSQLSHRVAPGQTNGTPPYVNIYCHEPEPNNESETFSFFFKVNGCQLTSVYDLRECEEGSSDLYDDEWAFRRPRSNSSDFLILRKTSRPLSVDVVGLVDSQSDPYRQYMRVVDCYELSPQSGNVIVLDKSIK</sequence>
<keyword evidence="2" id="KW-1185">Reference proteome</keyword>
<comment type="caution">
    <text evidence="1">The sequence shown here is derived from an EMBL/GenBank/DDBJ whole genome shotgun (WGS) entry which is preliminary data.</text>
</comment>
<dbReference type="Proteomes" id="UP001331761">
    <property type="component" value="Unassembled WGS sequence"/>
</dbReference>
<dbReference type="EMBL" id="WIXE01008782">
    <property type="protein sequence ID" value="KAK5978991.1"/>
    <property type="molecule type" value="Genomic_DNA"/>
</dbReference>
<accession>A0AAN8IMI2</accession>
<proteinExistence type="predicted"/>
<dbReference type="AlphaFoldDB" id="A0AAN8IMI2"/>
<organism evidence="1 2">
    <name type="scientific">Trichostrongylus colubriformis</name>
    <name type="common">Black scour worm</name>
    <dbReference type="NCBI Taxonomy" id="6319"/>
    <lineage>
        <taxon>Eukaryota</taxon>
        <taxon>Metazoa</taxon>
        <taxon>Ecdysozoa</taxon>
        <taxon>Nematoda</taxon>
        <taxon>Chromadorea</taxon>
        <taxon>Rhabditida</taxon>
        <taxon>Rhabditina</taxon>
        <taxon>Rhabditomorpha</taxon>
        <taxon>Strongyloidea</taxon>
        <taxon>Trichostrongylidae</taxon>
        <taxon>Trichostrongylus</taxon>
    </lineage>
</organism>
<evidence type="ECO:0000313" key="1">
    <source>
        <dbReference type="EMBL" id="KAK5978991.1"/>
    </source>
</evidence>